<keyword evidence="2" id="KW-0863">Zinc-finger</keyword>
<dbReference type="PANTHER" id="PTHR30313">
    <property type="entry name" value="DNA PRIMASE"/>
    <property type="match status" value="1"/>
</dbReference>
<reference evidence="7" key="1">
    <citation type="journal article" date="2019" name="Int. J. Syst. Evol. Microbiol.">
        <title>The Global Catalogue of Microorganisms (GCM) 10K type strain sequencing project: providing services to taxonomists for standard genome sequencing and annotation.</title>
        <authorList>
            <consortium name="The Broad Institute Genomics Platform"/>
            <consortium name="The Broad Institute Genome Sequencing Center for Infectious Disease"/>
            <person name="Wu L."/>
            <person name="Ma J."/>
        </authorList>
    </citation>
    <scope>NUCLEOTIDE SEQUENCE [LARGE SCALE GENOMIC DNA]</scope>
    <source>
        <strain evidence="7">JCM 14545</strain>
    </source>
</reference>
<dbReference type="RefSeq" id="WP_344412740.1">
    <property type="nucleotide sequence ID" value="NZ_BAAANN010000002.1"/>
</dbReference>
<dbReference type="SMART" id="SM00400">
    <property type="entry name" value="ZnF_CHCC"/>
    <property type="match status" value="1"/>
</dbReference>
<sequence>MTTAPAIAAVIQQYFPDWEQPADRHEWNKCRCPWHGDDRASASVSYEHAAFKCHGCGVKGDVIALIKREEGIAYGEAVRRAEDILGRSHIPVPGKSSRKRSRRVFGDTRSDGPEHRNGSRPLPPWLRR</sequence>
<dbReference type="Proteomes" id="UP001501116">
    <property type="component" value="Unassembled WGS sequence"/>
</dbReference>
<keyword evidence="7" id="KW-1185">Reference proteome</keyword>
<feature type="domain" description="Zinc finger CHC2-type" evidence="5">
    <location>
        <begin position="28"/>
        <end position="82"/>
    </location>
</feature>
<dbReference type="SUPFAM" id="SSF57783">
    <property type="entry name" value="Zinc beta-ribbon"/>
    <property type="match status" value="1"/>
</dbReference>
<evidence type="ECO:0000259" key="5">
    <source>
        <dbReference type="SMART" id="SM00400"/>
    </source>
</evidence>
<organism evidence="6 7">
    <name type="scientific">Amycolatopsis minnesotensis</name>
    <dbReference type="NCBI Taxonomy" id="337894"/>
    <lineage>
        <taxon>Bacteria</taxon>
        <taxon>Bacillati</taxon>
        <taxon>Actinomycetota</taxon>
        <taxon>Actinomycetes</taxon>
        <taxon>Pseudonocardiales</taxon>
        <taxon>Pseudonocardiaceae</taxon>
        <taxon>Amycolatopsis</taxon>
    </lineage>
</organism>
<keyword evidence="1" id="KW-0479">Metal-binding</keyword>
<evidence type="ECO:0000256" key="2">
    <source>
        <dbReference type="ARBA" id="ARBA00022771"/>
    </source>
</evidence>
<gene>
    <name evidence="6" type="ORF">GCM10009754_04200</name>
</gene>
<keyword evidence="3" id="KW-0862">Zinc</keyword>
<dbReference type="Gene3D" id="3.90.580.10">
    <property type="entry name" value="Zinc finger, CHC2-type domain"/>
    <property type="match status" value="1"/>
</dbReference>
<name>A0ABP5BDP1_9PSEU</name>
<accession>A0ABP5BDP1</accession>
<dbReference type="InterPro" id="IPR050219">
    <property type="entry name" value="DnaG_primase"/>
</dbReference>
<evidence type="ECO:0000256" key="1">
    <source>
        <dbReference type="ARBA" id="ARBA00022723"/>
    </source>
</evidence>
<dbReference type="InterPro" id="IPR002694">
    <property type="entry name" value="Znf_CHC2"/>
</dbReference>
<evidence type="ECO:0000256" key="3">
    <source>
        <dbReference type="ARBA" id="ARBA00022833"/>
    </source>
</evidence>
<evidence type="ECO:0000313" key="6">
    <source>
        <dbReference type="EMBL" id="GAA1940219.1"/>
    </source>
</evidence>
<comment type="caution">
    <text evidence="6">The sequence shown here is derived from an EMBL/GenBank/DDBJ whole genome shotgun (WGS) entry which is preliminary data.</text>
</comment>
<dbReference type="Pfam" id="PF01807">
    <property type="entry name" value="Zn_ribbon_DnaG"/>
    <property type="match status" value="1"/>
</dbReference>
<feature type="compositionally biased region" description="Basic and acidic residues" evidence="4">
    <location>
        <begin position="104"/>
        <end position="117"/>
    </location>
</feature>
<protein>
    <recommendedName>
        <fullName evidence="5">Zinc finger CHC2-type domain-containing protein</fullName>
    </recommendedName>
</protein>
<dbReference type="EMBL" id="BAAANN010000002">
    <property type="protein sequence ID" value="GAA1940219.1"/>
    <property type="molecule type" value="Genomic_DNA"/>
</dbReference>
<dbReference type="InterPro" id="IPR036977">
    <property type="entry name" value="DNA_primase_Znf_CHC2"/>
</dbReference>
<proteinExistence type="predicted"/>
<feature type="region of interest" description="Disordered" evidence="4">
    <location>
        <begin position="85"/>
        <end position="128"/>
    </location>
</feature>
<evidence type="ECO:0000256" key="4">
    <source>
        <dbReference type="SAM" id="MobiDB-lite"/>
    </source>
</evidence>
<dbReference type="PANTHER" id="PTHR30313:SF2">
    <property type="entry name" value="DNA PRIMASE"/>
    <property type="match status" value="1"/>
</dbReference>
<evidence type="ECO:0000313" key="7">
    <source>
        <dbReference type="Proteomes" id="UP001501116"/>
    </source>
</evidence>